<dbReference type="GO" id="GO:0006654">
    <property type="term" value="P:phosphatidic acid biosynthetic process"/>
    <property type="evidence" value="ECO:0007669"/>
    <property type="project" value="TreeGrafter"/>
</dbReference>
<evidence type="ECO:0000256" key="1">
    <source>
        <dbReference type="ARBA" id="ARBA00022679"/>
    </source>
</evidence>
<dbReference type="Pfam" id="PF01553">
    <property type="entry name" value="Acyltransferase"/>
    <property type="match status" value="1"/>
</dbReference>
<protein>
    <submittedName>
        <fullName evidence="4">1-acyl-sn-glycerol-3-phosphate acyltransferase</fullName>
    </submittedName>
</protein>
<gene>
    <name evidence="4" type="ORF">SAMN05660865_00378</name>
</gene>
<evidence type="ECO:0000256" key="2">
    <source>
        <dbReference type="ARBA" id="ARBA00023315"/>
    </source>
</evidence>
<keyword evidence="5" id="KW-1185">Reference proteome</keyword>
<feature type="domain" description="Phospholipid/glycerol acyltransferase" evidence="3">
    <location>
        <begin position="51"/>
        <end position="164"/>
    </location>
</feature>
<proteinExistence type="predicted"/>
<dbReference type="SUPFAM" id="SSF69593">
    <property type="entry name" value="Glycerol-3-phosphate (1)-acyltransferase"/>
    <property type="match status" value="1"/>
</dbReference>
<reference evidence="5" key="1">
    <citation type="submission" date="2016-10" db="EMBL/GenBank/DDBJ databases">
        <authorList>
            <person name="Varghese N."/>
            <person name="Submissions S."/>
        </authorList>
    </citation>
    <scope>NUCLEOTIDE SEQUENCE [LARGE SCALE GENOMIC DNA]</scope>
    <source>
        <strain evidence="5">DSM 5463</strain>
    </source>
</reference>
<dbReference type="OrthoDB" id="9803035at2"/>
<dbReference type="EMBL" id="FNUK01000003">
    <property type="protein sequence ID" value="SEF50795.1"/>
    <property type="molecule type" value="Genomic_DNA"/>
</dbReference>
<evidence type="ECO:0000313" key="5">
    <source>
        <dbReference type="Proteomes" id="UP000242850"/>
    </source>
</evidence>
<name>A0A1H5SJV4_9CLOT</name>
<evidence type="ECO:0000313" key="4">
    <source>
        <dbReference type="EMBL" id="SEF50795.1"/>
    </source>
</evidence>
<dbReference type="InterPro" id="IPR002123">
    <property type="entry name" value="Plipid/glycerol_acylTrfase"/>
</dbReference>
<organism evidence="4 5">
    <name type="scientific">Caloramator fervidus</name>
    <dbReference type="NCBI Taxonomy" id="29344"/>
    <lineage>
        <taxon>Bacteria</taxon>
        <taxon>Bacillati</taxon>
        <taxon>Bacillota</taxon>
        <taxon>Clostridia</taxon>
        <taxon>Eubacteriales</taxon>
        <taxon>Clostridiaceae</taxon>
        <taxon>Caloramator</taxon>
    </lineage>
</organism>
<accession>A0A1H5SJV4</accession>
<dbReference type="CDD" id="cd07989">
    <property type="entry name" value="LPLAT_AGPAT-like"/>
    <property type="match status" value="1"/>
</dbReference>
<dbReference type="RefSeq" id="WP_103895395.1">
    <property type="nucleotide sequence ID" value="NZ_FNUK01000003.1"/>
</dbReference>
<dbReference type="AlphaFoldDB" id="A0A1H5SJV4"/>
<dbReference type="Proteomes" id="UP000242850">
    <property type="component" value="Unassembled WGS sequence"/>
</dbReference>
<keyword evidence="1 4" id="KW-0808">Transferase</keyword>
<dbReference type="SMART" id="SM00563">
    <property type="entry name" value="PlsC"/>
    <property type="match status" value="1"/>
</dbReference>
<dbReference type="PANTHER" id="PTHR10434:SF40">
    <property type="entry name" value="1-ACYL-SN-GLYCEROL-3-PHOSPHATE ACYLTRANSFERASE"/>
    <property type="match status" value="1"/>
</dbReference>
<sequence>MNKEFLGKLLFSLPKGIYKPICKLIVEFTLQKYADIEVKNYQNLASMSKPLIFVANHLSNADGLILNKVLREFDPYFVAGIKLQSKALSRIGVEAVNTITIQPNSPDLEAIKRSINVIKEGHSLMIFPEGTRSRTATMIKGKKGVILIARKCNVPIVPIGLIGTEKLMPINDEDMGKEKFYKSKVIVNIGKPFNLPEMLDGMTKDEYDEYCLDYLMRKIAELLPLEYRGVYR</sequence>
<evidence type="ECO:0000259" key="3">
    <source>
        <dbReference type="SMART" id="SM00563"/>
    </source>
</evidence>
<dbReference type="PANTHER" id="PTHR10434">
    <property type="entry name" value="1-ACYL-SN-GLYCEROL-3-PHOSPHATE ACYLTRANSFERASE"/>
    <property type="match status" value="1"/>
</dbReference>
<keyword evidence="2 4" id="KW-0012">Acyltransferase</keyword>
<dbReference type="GO" id="GO:0003841">
    <property type="term" value="F:1-acylglycerol-3-phosphate O-acyltransferase activity"/>
    <property type="evidence" value="ECO:0007669"/>
    <property type="project" value="TreeGrafter"/>
</dbReference>